<dbReference type="SUPFAM" id="SSF56784">
    <property type="entry name" value="HAD-like"/>
    <property type="match status" value="1"/>
</dbReference>
<organism evidence="5 6">
    <name type="scientific">Methylomarinovum tepidoasis</name>
    <dbReference type="NCBI Taxonomy" id="2840183"/>
    <lineage>
        <taxon>Bacteria</taxon>
        <taxon>Pseudomonadati</taxon>
        <taxon>Pseudomonadota</taxon>
        <taxon>Gammaproteobacteria</taxon>
        <taxon>Methylococcales</taxon>
        <taxon>Methylothermaceae</taxon>
        <taxon>Methylomarinovum</taxon>
    </lineage>
</organism>
<dbReference type="GO" id="GO:0006281">
    <property type="term" value="P:DNA repair"/>
    <property type="evidence" value="ECO:0007669"/>
    <property type="project" value="TreeGrafter"/>
</dbReference>
<dbReference type="InterPro" id="IPR036412">
    <property type="entry name" value="HAD-like_sf"/>
</dbReference>
<sequence length="232" mass="25458">MTLQCILFDLDGTLLDTLPDLALAVNTVLAEEGRQPLAEAVIRMAVSDGAPGMVRLAFGEDQDKEDFARRMARLREVYLDHLTDRTRLFPGMETVLEDIEGRGLKWGIVTNKRRYMTIPLLRELGLLARTDAVVCGDDTPLGKPNPQPLWLACREAGVEATRCVYVGDAARDIEAGRRAGMITVAVGYGYLAPEDKPERWGADHLIEHPGEIHSLLEGWLPTARPAGTVSAA</sequence>
<evidence type="ECO:0000256" key="1">
    <source>
        <dbReference type="ARBA" id="ARBA00022723"/>
    </source>
</evidence>
<dbReference type="Proteomes" id="UP001321450">
    <property type="component" value="Chromosome"/>
</dbReference>
<keyword evidence="6" id="KW-1185">Reference proteome</keyword>
<dbReference type="EMBL" id="AP024718">
    <property type="protein sequence ID" value="BCX88385.1"/>
    <property type="molecule type" value="Genomic_DNA"/>
</dbReference>
<dbReference type="EC" id="3.1.3.105" evidence="5"/>
<evidence type="ECO:0000256" key="3">
    <source>
        <dbReference type="ARBA" id="ARBA00022842"/>
    </source>
</evidence>
<keyword evidence="4" id="KW-0119">Carbohydrate metabolism</keyword>
<dbReference type="AlphaFoldDB" id="A0AAU9BXH1"/>
<dbReference type="SFLD" id="SFLDG01129">
    <property type="entry name" value="C1.5:_HAD__Beta-PGM__Phosphata"/>
    <property type="match status" value="1"/>
</dbReference>
<gene>
    <name evidence="5" type="ORF">MIN45_P0754</name>
</gene>
<protein>
    <submittedName>
        <fullName evidence="5">N-acetyl-D-muramate 6-phosphate phosphatase</fullName>
        <ecNumber evidence="5">3.1.3.105</ecNumber>
    </submittedName>
</protein>
<name>A0AAU9BXH1_9GAMM</name>
<dbReference type="GO" id="GO:0046872">
    <property type="term" value="F:metal ion binding"/>
    <property type="evidence" value="ECO:0007669"/>
    <property type="project" value="UniProtKB-KW"/>
</dbReference>
<dbReference type="Gene3D" id="1.10.150.240">
    <property type="entry name" value="Putative phosphatase, domain 2"/>
    <property type="match status" value="1"/>
</dbReference>
<dbReference type="InterPro" id="IPR050155">
    <property type="entry name" value="HAD-like_hydrolase_sf"/>
</dbReference>
<dbReference type="PRINTS" id="PR00413">
    <property type="entry name" value="HADHALOGNASE"/>
</dbReference>
<dbReference type="InterPro" id="IPR023214">
    <property type="entry name" value="HAD_sf"/>
</dbReference>
<dbReference type="NCBIfam" id="TIGR01509">
    <property type="entry name" value="HAD-SF-IA-v3"/>
    <property type="match status" value="1"/>
</dbReference>
<dbReference type="Gene3D" id="3.40.50.1000">
    <property type="entry name" value="HAD superfamily/HAD-like"/>
    <property type="match status" value="1"/>
</dbReference>
<dbReference type="InterPro" id="IPR006439">
    <property type="entry name" value="HAD-SF_hydro_IA"/>
</dbReference>
<evidence type="ECO:0000313" key="6">
    <source>
        <dbReference type="Proteomes" id="UP001321450"/>
    </source>
</evidence>
<evidence type="ECO:0000256" key="2">
    <source>
        <dbReference type="ARBA" id="ARBA00022801"/>
    </source>
</evidence>
<reference evidence="6" key="1">
    <citation type="journal article" date="2024" name="Int. J. Syst. Evol. Microbiol.">
        <title>Methylomarinovum tepidoasis sp. nov., a moderately thermophilic methanotroph of the family Methylothermaceae isolated from a deep-sea hydrothermal field.</title>
        <authorList>
            <person name="Hirayama H."/>
            <person name="Takaki Y."/>
            <person name="Abe M."/>
            <person name="Miyazaki M."/>
            <person name="Uematsu K."/>
            <person name="Matsui Y."/>
            <person name="Takai K."/>
        </authorList>
    </citation>
    <scope>NUCLEOTIDE SEQUENCE [LARGE SCALE GENOMIC DNA]</scope>
    <source>
        <strain evidence="6">IN45</strain>
    </source>
</reference>
<dbReference type="Pfam" id="PF13419">
    <property type="entry name" value="HAD_2"/>
    <property type="match status" value="1"/>
</dbReference>
<keyword evidence="2 5" id="KW-0378">Hydrolase</keyword>
<dbReference type="NCBIfam" id="TIGR01549">
    <property type="entry name" value="HAD-SF-IA-v1"/>
    <property type="match status" value="1"/>
</dbReference>
<keyword evidence="1" id="KW-0479">Metal-binding</keyword>
<dbReference type="SFLD" id="SFLDS00003">
    <property type="entry name" value="Haloacid_Dehalogenase"/>
    <property type="match status" value="1"/>
</dbReference>
<dbReference type="FunFam" id="3.40.50.1000:FF:000022">
    <property type="entry name" value="Phosphoglycolate phosphatase"/>
    <property type="match status" value="1"/>
</dbReference>
<dbReference type="PANTHER" id="PTHR43434">
    <property type="entry name" value="PHOSPHOGLYCOLATE PHOSPHATASE"/>
    <property type="match status" value="1"/>
</dbReference>
<accession>A0AAU9BXH1</accession>
<dbReference type="KEGG" id="meiy:MIN45_P0754"/>
<keyword evidence="3" id="KW-0460">Magnesium</keyword>
<dbReference type="RefSeq" id="WP_286293502.1">
    <property type="nucleotide sequence ID" value="NZ_AP024718.1"/>
</dbReference>
<dbReference type="SFLD" id="SFLDG01135">
    <property type="entry name" value="C1.5.6:_HAD__Beta-PGM__Phospha"/>
    <property type="match status" value="1"/>
</dbReference>
<dbReference type="InterPro" id="IPR041492">
    <property type="entry name" value="HAD_2"/>
</dbReference>
<dbReference type="GO" id="GO:0005829">
    <property type="term" value="C:cytosol"/>
    <property type="evidence" value="ECO:0007669"/>
    <property type="project" value="TreeGrafter"/>
</dbReference>
<dbReference type="PANTHER" id="PTHR43434:SF23">
    <property type="entry name" value="PHOSPHOGLYCOLATE PHOSPHATASE"/>
    <property type="match status" value="1"/>
</dbReference>
<evidence type="ECO:0000313" key="5">
    <source>
        <dbReference type="EMBL" id="BCX88385.1"/>
    </source>
</evidence>
<evidence type="ECO:0000256" key="4">
    <source>
        <dbReference type="ARBA" id="ARBA00023277"/>
    </source>
</evidence>
<dbReference type="InterPro" id="IPR023198">
    <property type="entry name" value="PGP-like_dom2"/>
</dbReference>
<proteinExistence type="predicted"/>
<dbReference type="GO" id="GO:0008967">
    <property type="term" value="F:phosphoglycolate phosphatase activity"/>
    <property type="evidence" value="ECO:0007669"/>
    <property type="project" value="TreeGrafter"/>
</dbReference>